<feature type="chain" id="PRO_5029665113" description="C-type lectin domain-containing protein" evidence="1">
    <location>
        <begin position="21"/>
        <end position="208"/>
    </location>
</feature>
<evidence type="ECO:0000313" key="3">
    <source>
        <dbReference type="EMBL" id="KAF4111682.1"/>
    </source>
</evidence>
<dbReference type="PANTHER" id="PTHR45784">
    <property type="entry name" value="C-TYPE LECTIN DOMAIN FAMILY 20 MEMBER A-RELATED"/>
    <property type="match status" value="1"/>
</dbReference>
<keyword evidence="4" id="KW-1185">Reference proteome</keyword>
<dbReference type="Gene3D" id="3.10.100.10">
    <property type="entry name" value="Mannose-Binding Protein A, subunit A"/>
    <property type="match status" value="1"/>
</dbReference>
<dbReference type="InterPro" id="IPR001304">
    <property type="entry name" value="C-type_lectin-like"/>
</dbReference>
<evidence type="ECO:0000259" key="2">
    <source>
        <dbReference type="PROSITE" id="PS50041"/>
    </source>
</evidence>
<evidence type="ECO:0000313" key="4">
    <source>
        <dbReference type="Proteomes" id="UP000579812"/>
    </source>
</evidence>
<comment type="caution">
    <text evidence="3">The sequence shown here is derived from an EMBL/GenBank/DDBJ whole genome shotgun (WGS) entry which is preliminary data.</text>
</comment>
<dbReference type="InterPro" id="IPR016187">
    <property type="entry name" value="CTDL_fold"/>
</dbReference>
<accession>A0A7J6CYW3</accession>
<dbReference type="SMART" id="SM00034">
    <property type="entry name" value="CLECT"/>
    <property type="match status" value="1"/>
</dbReference>
<feature type="signal peptide" evidence="1">
    <location>
        <begin position="1"/>
        <end position="20"/>
    </location>
</feature>
<dbReference type="PANTHER" id="PTHR45784:SF5">
    <property type="entry name" value="C-TYPE LECTIN DOMAIN FAMILY 20 MEMBER A-RELATED"/>
    <property type="match status" value="1"/>
</dbReference>
<dbReference type="PROSITE" id="PS50041">
    <property type="entry name" value="C_TYPE_LECTIN_2"/>
    <property type="match status" value="1"/>
</dbReference>
<dbReference type="AlphaFoldDB" id="A0A7J6CYW3"/>
<sequence length="208" mass="23637">MMKTALLLVLLKALIAVASSQTHVFYFVPVNLSWPGAQAHCRQHYTDLATIDDQKDYEELLKTVNADFKGEWIWTGLYRTSGTAPWIWSDQSQSTFRSWGDGQPNNHGGTQHCVATSLSGTFNDADCYIQYAAVCYNKRRRQTVRLTVKSSQNVNDPEVKNTILAKIEQMLKENGFAEDVKLSYRNQSDGNIFQNTEQKINVTEQTFL</sequence>
<dbReference type="Proteomes" id="UP000579812">
    <property type="component" value="Unassembled WGS sequence"/>
</dbReference>
<gene>
    <name evidence="3" type="ORF">G5714_008713</name>
</gene>
<dbReference type="InterPro" id="IPR016186">
    <property type="entry name" value="C-type_lectin-like/link_sf"/>
</dbReference>
<dbReference type="Pfam" id="PF00059">
    <property type="entry name" value="Lectin_C"/>
    <property type="match status" value="1"/>
</dbReference>
<keyword evidence="1" id="KW-0732">Signal</keyword>
<evidence type="ECO:0000256" key="1">
    <source>
        <dbReference type="SAM" id="SignalP"/>
    </source>
</evidence>
<name>A0A7J6CYW3_9TELE</name>
<reference evidence="3 4" key="1">
    <citation type="submission" date="2020-04" db="EMBL/GenBank/DDBJ databases">
        <title>Chromosome-level genome assembly of a cyprinid fish Onychostoma macrolepis by integration of Nanopore Sequencing, Bionano and Hi-C technology.</title>
        <authorList>
            <person name="Wang D."/>
        </authorList>
    </citation>
    <scope>NUCLEOTIDE SEQUENCE [LARGE SCALE GENOMIC DNA]</scope>
    <source>
        <strain evidence="3">SWU-2019</strain>
        <tissue evidence="3">Muscle</tissue>
    </source>
</reference>
<organism evidence="3 4">
    <name type="scientific">Onychostoma macrolepis</name>
    <dbReference type="NCBI Taxonomy" id="369639"/>
    <lineage>
        <taxon>Eukaryota</taxon>
        <taxon>Metazoa</taxon>
        <taxon>Chordata</taxon>
        <taxon>Craniata</taxon>
        <taxon>Vertebrata</taxon>
        <taxon>Euteleostomi</taxon>
        <taxon>Actinopterygii</taxon>
        <taxon>Neopterygii</taxon>
        <taxon>Teleostei</taxon>
        <taxon>Ostariophysi</taxon>
        <taxon>Cypriniformes</taxon>
        <taxon>Cyprinidae</taxon>
        <taxon>Acrossocheilinae</taxon>
        <taxon>Onychostoma</taxon>
    </lineage>
</organism>
<protein>
    <recommendedName>
        <fullName evidence="2">C-type lectin domain-containing protein</fullName>
    </recommendedName>
</protein>
<feature type="domain" description="C-type lectin" evidence="2">
    <location>
        <begin position="20"/>
        <end position="136"/>
    </location>
</feature>
<dbReference type="EMBL" id="JAAMOB010000007">
    <property type="protein sequence ID" value="KAF4111682.1"/>
    <property type="molecule type" value="Genomic_DNA"/>
</dbReference>
<dbReference type="SUPFAM" id="SSF56436">
    <property type="entry name" value="C-type lectin-like"/>
    <property type="match status" value="1"/>
</dbReference>
<proteinExistence type="predicted"/>